<dbReference type="AlphaFoldDB" id="A0A3M7QI63"/>
<dbReference type="EMBL" id="REGN01006040">
    <property type="protein sequence ID" value="RNA11126.1"/>
    <property type="molecule type" value="Genomic_DNA"/>
</dbReference>
<comment type="caution">
    <text evidence="1">The sequence shown here is derived from an EMBL/GenBank/DDBJ whole genome shotgun (WGS) entry which is preliminary data.</text>
</comment>
<accession>A0A3M7QI63</accession>
<name>A0A3M7QI63_BRAPC</name>
<evidence type="ECO:0000313" key="2">
    <source>
        <dbReference type="Proteomes" id="UP000276133"/>
    </source>
</evidence>
<keyword evidence="2" id="KW-1185">Reference proteome</keyword>
<evidence type="ECO:0000313" key="1">
    <source>
        <dbReference type="EMBL" id="RNA11126.1"/>
    </source>
</evidence>
<dbReference type="Proteomes" id="UP000276133">
    <property type="component" value="Unassembled WGS sequence"/>
</dbReference>
<reference evidence="1 2" key="1">
    <citation type="journal article" date="2018" name="Sci. Rep.">
        <title>Genomic signatures of local adaptation to the degree of environmental predictability in rotifers.</title>
        <authorList>
            <person name="Franch-Gras L."/>
            <person name="Hahn C."/>
            <person name="Garcia-Roger E.M."/>
            <person name="Carmona M.J."/>
            <person name="Serra M."/>
            <person name="Gomez A."/>
        </authorList>
    </citation>
    <scope>NUCLEOTIDE SEQUENCE [LARGE SCALE GENOMIC DNA]</scope>
    <source>
        <strain evidence="1">HYR1</strain>
    </source>
</reference>
<sequence length="80" mass="9227">MFIYSIFLYSLKFSSFHCQLSHFFIQINCSKNYPSITFSGSNVFYDSVIISSSASNAEILAFKLQLSKLCRLSFELFNKI</sequence>
<gene>
    <name evidence="1" type="ORF">BpHYR1_018580</name>
</gene>
<protein>
    <submittedName>
        <fullName evidence="1">Uncharacterized protein</fullName>
    </submittedName>
</protein>
<organism evidence="1 2">
    <name type="scientific">Brachionus plicatilis</name>
    <name type="common">Marine rotifer</name>
    <name type="synonym">Brachionus muelleri</name>
    <dbReference type="NCBI Taxonomy" id="10195"/>
    <lineage>
        <taxon>Eukaryota</taxon>
        <taxon>Metazoa</taxon>
        <taxon>Spiralia</taxon>
        <taxon>Gnathifera</taxon>
        <taxon>Rotifera</taxon>
        <taxon>Eurotatoria</taxon>
        <taxon>Monogononta</taxon>
        <taxon>Pseudotrocha</taxon>
        <taxon>Ploima</taxon>
        <taxon>Brachionidae</taxon>
        <taxon>Brachionus</taxon>
    </lineage>
</organism>
<proteinExistence type="predicted"/>